<dbReference type="PROSITE" id="PS50102">
    <property type="entry name" value="RRM"/>
    <property type="match status" value="1"/>
</dbReference>
<dbReference type="GO" id="GO:0000785">
    <property type="term" value="C:chromatin"/>
    <property type="evidence" value="ECO:0007669"/>
    <property type="project" value="TreeGrafter"/>
</dbReference>
<comment type="subcellular location">
    <subcellularLocation>
        <location evidence="1">Nucleus</location>
    </subcellularLocation>
</comment>
<feature type="domain" description="RRM" evidence="5">
    <location>
        <begin position="39"/>
        <end position="94"/>
    </location>
</feature>
<reference evidence="6" key="1">
    <citation type="submission" date="2020-11" db="EMBL/GenBank/DDBJ databases">
        <authorList>
            <person name="Tran Van P."/>
        </authorList>
    </citation>
    <scope>NUCLEOTIDE SEQUENCE</scope>
</reference>
<evidence type="ECO:0000256" key="1">
    <source>
        <dbReference type="ARBA" id="ARBA00004123"/>
    </source>
</evidence>
<dbReference type="SMART" id="SM00360">
    <property type="entry name" value="RRM"/>
    <property type="match status" value="1"/>
</dbReference>
<sequence length="94" mass="10708">MGREGMGSMLWGYTHTTAHMPHIPHVYNHSLTDGYSRYSKLFIGGLSWETTIEKLTEYFCRYGEVTDCVVMKNAETGRSRGFGFVTFKDPSCVQ</sequence>
<keyword evidence="7" id="KW-1185">Reference proteome</keyword>
<evidence type="ECO:0000313" key="7">
    <source>
        <dbReference type="Proteomes" id="UP000728032"/>
    </source>
</evidence>
<dbReference type="SUPFAM" id="SSF54928">
    <property type="entry name" value="RNA-binding domain, RBD"/>
    <property type="match status" value="1"/>
</dbReference>
<dbReference type="Proteomes" id="UP000728032">
    <property type="component" value="Unassembled WGS sequence"/>
</dbReference>
<feature type="non-terminal residue" evidence="6">
    <location>
        <position position="94"/>
    </location>
</feature>
<keyword evidence="3" id="KW-0539">Nucleus</keyword>
<proteinExistence type="predicted"/>
<evidence type="ECO:0000256" key="4">
    <source>
        <dbReference type="PROSITE-ProRule" id="PRU00176"/>
    </source>
</evidence>
<protein>
    <recommendedName>
        <fullName evidence="5">RRM domain-containing protein</fullName>
    </recommendedName>
</protein>
<accession>A0A7R9MNF9</accession>
<dbReference type="InterPro" id="IPR000504">
    <property type="entry name" value="RRM_dom"/>
</dbReference>
<organism evidence="6">
    <name type="scientific">Oppiella nova</name>
    <dbReference type="NCBI Taxonomy" id="334625"/>
    <lineage>
        <taxon>Eukaryota</taxon>
        <taxon>Metazoa</taxon>
        <taxon>Ecdysozoa</taxon>
        <taxon>Arthropoda</taxon>
        <taxon>Chelicerata</taxon>
        <taxon>Arachnida</taxon>
        <taxon>Acari</taxon>
        <taxon>Acariformes</taxon>
        <taxon>Sarcoptiformes</taxon>
        <taxon>Oribatida</taxon>
        <taxon>Brachypylina</taxon>
        <taxon>Oppioidea</taxon>
        <taxon>Oppiidae</taxon>
        <taxon>Oppiella</taxon>
    </lineage>
</organism>
<evidence type="ECO:0000313" key="6">
    <source>
        <dbReference type="EMBL" id="CAD7663101.1"/>
    </source>
</evidence>
<dbReference type="AlphaFoldDB" id="A0A7R9MNF9"/>
<dbReference type="GO" id="GO:0010468">
    <property type="term" value="P:regulation of gene expression"/>
    <property type="evidence" value="ECO:0007669"/>
    <property type="project" value="TreeGrafter"/>
</dbReference>
<dbReference type="Gene3D" id="3.30.70.330">
    <property type="match status" value="1"/>
</dbReference>
<dbReference type="EMBL" id="CAJPVJ010030862">
    <property type="protein sequence ID" value="CAG2180238.1"/>
    <property type="molecule type" value="Genomic_DNA"/>
</dbReference>
<evidence type="ECO:0000256" key="3">
    <source>
        <dbReference type="ARBA" id="ARBA00023242"/>
    </source>
</evidence>
<dbReference type="Pfam" id="PF00076">
    <property type="entry name" value="RRM_1"/>
    <property type="match status" value="1"/>
</dbReference>
<dbReference type="InterPro" id="IPR012677">
    <property type="entry name" value="Nucleotide-bd_a/b_plait_sf"/>
</dbReference>
<evidence type="ECO:0000259" key="5">
    <source>
        <dbReference type="PROSITE" id="PS50102"/>
    </source>
</evidence>
<dbReference type="GO" id="GO:0003723">
    <property type="term" value="F:RNA binding"/>
    <property type="evidence" value="ECO:0007669"/>
    <property type="project" value="UniProtKB-UniRule"/>
</dbReference>
<dbReference type="PANTHER" id="PTHR48033">
    <property type="entry name" value="RNA-BINDING (RRM/RBD/RNP MOTIFS) FAMILY PROTEIN"/>
    <property type="match status" value="1"/>
</dbReference>
<evidence type="ECO:0000256" key="2">
    <source>
        <dbReference type="ARBA" id="ARBA00022884"/>
    </source>
</evidence>
<dbReference type="InterPro" id="IPR035979">
    <property type="entry name" value="RBD_domain_sf"/>
</dbReference>
<dbReference type="PANTHER" id="PTHR48033:SF17">
    <property type="entry name" value="RRM DOMAIN-CONTAINING PROTEIN"/>
    <property type="match status" value="1"/>
</dbReference>
<dbReference type="OrthoDB" id="1875751at2759"/>
<dbReference type="GO" id="GO:0005654">
    <property type="term" value="C:nucleoplasm"/>
    <property type="evidence" value="ECO:0007669"/>
    <property type="project" value="TreeGrafter"/>
</dbReference>
<gene>
    <name evidence="6" type="ORF">ONB1V03_LOCUS19661</name>
</gene>
<name>A0A7R9MNF9_9ACAR</name>
<keyword evidence="2 4" id="KW-0694">RNA-binding</keyword>
<dbReference type="EMBL" id="OC945687">
    <property type="protein sequence ID" value="CAD7663101.1"/>
    <property type="molecule type" value="Genomic_DNA"/>
</dbReference>